<dbReference type="Pfam" id="PF12833">
    <property type="entry name" value="HTH_18"/>
    <property type="match status" value="1"/>
</dbReference>
<evidence type="ECO:0000256" key="1">
    <source>
        <dbReference type="ARBA" id="ARBA00023015"/>
    </source>
</evidence>
<proteinExistence type="predicted"/>
<dbReference type="PANTHER" id="PTHR47894">
    <property type="entry name" value="HTH-TYPE TRANSCRIPTIONAL REGULATOR GADX"/>
    <property type="match status" value="1"/>
</dbReference>
<organism evidence="5 6">
    <name type="scientific">Bacterioplanoides pacificum</name>
    <dbReference type="NCBI Taxonomy" id="1171596"/>
    <lineage>
        <taxon>Bacteria</taxon>
        <taxon>Pseudomonadati</taxon>
        <taxon>Pseudomonadota</taxon>
        <taxon>Gammaproteobacteria</taxon>
        <taxon>Oceanospirillales</taxon>
        <taxon>Oceanospirillaceae</taxon>
        <taxon>Bacterioplanoides</taxon>
    </lineage>
</organism>
<dbReference type="SMART" id="SM00342">
    <property type="entry name" value="HTH_ARAC"/>
    <property type="match status" value="1"/>
</dbReference>
<dbReference type="InterPro" id="IPR020449">
    <property type="entry name" value="Tscrpt_reg_AraC-type_HTH"/>
</dbReference>
<comment type="caution">
    <text evidence="5">The sequence shown here is derived from an EMBL/GenBank/DDBJ whole genome shotgun (WGS) entry which is preliminary data.</text>
</comment>
<feature type="domain" description="HTH araC/xylS-type" evidence="4">
    <location>
        <begin position="236"/>
        <end position="333"/>
    </location>
</feature>
<sequence length="334" mass="38189">MSQQVVLPGFYLHQLAEVVAGYGVNTAEWLESLQVPQPQADNNAMSLSWEQFRQMVLQACELTGEPSFGLLVGQRLLVNTHGILGYAAMNAGSVRQGAELVEKFLSLRTDLVRVEVEERDDDYRLHFIERFDLGDIRQPVLEAIILAIKNVLDFIAMADANACTVCFPFAPDADSGFLQSLFRCRVQYQQDWAGIHLPKELADKPLLMANSGSYRDALEICQKELEKIQQNSSLTDRIYRLMLSNNNSFPSLELTARYFHMTPRTLHRRLQQEDTSYKDILDQVRQRLAIQYLDSGKMTVQEVAYSLGYSEVANFRRAFKRWHGIPPSDYLKQQ</sequence>
<evidence type="ECO:0000256" key="3">
    <source>
        <dbReference type="ARBA" id="ARBA00023163"/>
    </source>
</evidence>
<dbReference type="SUPFAM" id="SSF46689">
    <property type="entry name" value="Homeodomain-like"/>
    <property type="match status" value="1"/>
</dbReference>
<evidence type="ECO:0000313" key="6">
    <source>
        <dbReference type="Proteomes" id="UP001595722"/>
    </source>
</evidence>
<dbReference type="Proteomes" id="UP001595722">
    <property type="component" value="Unassembled WGS sequence"/>
</dbReference>
<dbReference type="PRINTS" id="PR00032">
    <property type="entry name" value="HTHARAC"/>
</dbReference>
<dbReference type="InterPro" id="IPR009057">
    <property type="entry name" value="Homeodomain-like_sf"/>
</dbReference>
<evidence type="ECO:0000259" key="4">
    <source>
        <dbReference type="PROSITE" id="PS01124"/>
    </source>
</evidence>
<keyword evidence="2" id="KW-0238">DNA-binding</keyword>
<dbReference type="Pfam" id="PF12625">
    <property type="entry name" value="Arabinose_bd"/>
    <property type="match status" value="1"/>
</dbReference>
<keyword evidence="1" id="KW-0805">Transcription regulation</keyword>
<dbReference type="PROSITE" id="PS01124">
    <property type="entry name" value="HTH_ARAC_FAMILY_2"/>
    <property type="match status" value="1"/>
</dbReference>
<dbReference type="InterPro" id="IPR032687">
    <property type="entry name" value="AraC-type_N"/>
</dbReference>
<evidence type="ECO:0000256" key="2">
    <source>
        <dbReference type="ARBA" id="ARBA00023125"/>
    </source>
</evidence>
<keyword evidence="6" id="KW-1185">Reference proteome</keyword>
<dbReference type="PANTHER" id="PTHR47894:SF1">
    <property type="entry name" value="HTH-TYPE TRANSCRIPTIONAL REGULATOR VQSM"/>
    <property type="match status" value="1"/>
</dbReference>
<evidence type="ECO:0000313" key="5">
    <source>
        <dbReference type="EMBL" id="MFC3679781.1"/>
    </source>
</evidence>
<name>A0ABV7VQG5_9GAMM</name>
<dbReference type="RefSeq" id="WP_376865558.1">
    <property type="nucleotide sequence ID" value="NZ_JBHRYB010000005.1"/>
</dbReference>
<dbReference type="InterPro" id="IPR018060">
    <property type="entry name" value="HTH_AraC"/>
</dbReference>
<reference evidence="6" key="1">
    <citation type="journal article" date="2019" name="Int. J. Syst. Evol. Microbiol.">
        <title>The Global Catalogue of Microorganisms (GCM) 10K type strain sequencing project: providing services to taxonomists for standard genome sequencing and annotation.</title>
        <authorList>
            <consortium name="The Broad Institute Genomics Platform"/>
            <consortium name="The Broad Institute Genome Sequencing Center for Infectious Disease"/>
            <person name="Wu L."/>
            <person name="Ma J."/>
        </authorList>
    </citation>
    <scope>NUCLEOTIDE SEQUENCE [LARGE SCALE GENOMIC DNA]</scope>
    <source>
        <strain evidence="6">KCTC 42424</strain>
    </source>
</reference>
<dbReference type="Gene3D" id="1.10.10.60">
    <property type="entry name" value="Homeodomain-like"/>
    <property type="match status" value="1"/>
</dbReference>
<gene>
    <name evidence="5" type="ORF">ACFOMG_06615</name>
</gene>
<keyword evidence="3" id="KW-0804">Transcription</keyword>
<dbReference type="EMBL" id="JBHRYB010000005">
    <property type="protein sequence ID" value="MFC3679781.1"/>
    <property type="molecule type" value="Genomic_DNA"/>
</dbReference>
<protein>
    <submittedName>
        <fullName evidence="5">AraC family transcriptional regulator</fullName>
    </submittedName>
</protein>
<accession>A0ABV7VQG5</accession>